<dbReference type="CDD" id="cd14752">
    <property type="entry name" value="GH31_N"/>
    <property type="match status" value="1"/>
</dbReference>
<feature type="domain" description="Glycoside hydrolase family 31 N-terminal" evidence="4">
    <location>
        <begin position="19"/>
        <end position="178"/>
    </location>
</feature>
<gene>
    <name evidence="6" type="primary">yicI</name>
    <name evidence="6" type="ORF">Kpho02_02560</name>
</gene>
<dbReference type="Pfam" id="PF13802">
    <property type="entry name" value="Gal_mutarotas_2"/>
    <property type="match status" value="1"/>
</dbReference>
<feature type="domain" description="Glycoside hydrolase family 31 TIM barrel" evidence="3">
    <location>
        <begin position="219"/>
        <end position="560"/>
    </location>
</feature>
<dbReference type="Pfam" id="PF01055">
    <property type="entry name" value="Glyco_hydro_31_2nd"/>
    <property type="match status" value="1"/>
</dbReference>
<dbReference type="GO" id="GO:0004553">
    <property type="term" value="F:hydrolase activity, hydrolyzing O-glycosyl compounds"/>
    <property type="evidence" value="ECO:0007669"/>
    <property type="project" value="InterPro"/>
</dbReference>
<evidence type="ECO:0000259" key="5">
    <source>
        <dbReference type="Pfam" id="PF21365"/>
    </source>
</evidence>
<proteinExistence type="inferred from homology"/>
<evidence type="ECO:0000259" key="3">
    <source>
        <dbReference type="Pfam" id="PF01055"/>
    </source>
</evidence>
<keyword evidence="2" id="KW-0326">Glycosidase</keyword>
<dbReference type="InterPro" id="IPR000322">
    <property type="entry name" value="Glyco_hydro_31_TIM"/>
</dbReference>
<dbReference type="InterPro" id="IPR013780">
    <property type="entry name" value="Glyco_hydro_b"/>
</dbReference>
<dbReference type="SUPFAM" id="SSF74650">
    <property type="entry name" value="Galactose mutarotase-like"/>
    <property type="match status" value="1"/>
</dbReference>
<name>A0A9W6Q1K1_9ACTN</name>
<dbReference type="InterPro" id="IPR051816">
    <property type="entry name" value="Glycosyl_Hydrolase_31"/>
</dbReference>
<comment type="similarity">
    <text evidence="1 2">Belongs to the glycosyl hydrolase 31 family.</text>
</comment>
<evidence type="ECO:0000256" key="1">
    <source>
        <dbReference type="ARBA" id="ARBA00007806"/>
    </source>
</evidence>
<reference evidence="6" key="1">
    <citation type="submission" date="2023-02" db="EMBL/GenBank/DDBJ databases">
        <title>Kitasatospora phosalacinea NBRC 14627.</title>
        <authorList>
            <person name="Ichikawa N."/>
            <person name="Sato H."/>
            <person name="Tonouchi N."/>
        </authorList>
    </citation>
    <scope>NUCLEOTIDE SEQUENCE</scope>
    <source>
        <strain evidence="6">NBRC 14627</strain>
    </source>
</reference>
<protein>
    <submittedName>
        <fullName evidence="6">Family 31 glucosidase</fullName>
    </submittedName>
</protein>
<dbReference type="SUPFAM" id="SSF51011">
    <property type="entry name" value="Glycosyl hydrolase domain"/>
    <property type="match status" value="1"/>
</dbReference>
<evidence type="ECO:0000259" key="4">
    <source>
        <dbReference type="Pfam" id="PF13802"/>
    </source>
</evidence>
<dbReference type="EMBL" id="BSSA01000001">
    <property type="protein sequence ID" value="GLW67957.1"/>
    <property type="molecule type" value="Genomic_DNA"/>
</dbReference>
<dbReference type="InterPro" id="IPR011013">
    <property type="entry name" value="Gal_mutarotase_sf_dom"/>
</dbReference>
<comment type="caution">
    <text evidence="6">The sequence shown here is derived from an EMBL/GenBank/DDBJ whole genome shotgun (WGS) entry which is preliminary data.</text>
</comment>
<dbReference type="Pfam" id="PF21365">
    <property type="entry name" value="Glyco_hydro_31_3rd"/>
    <property type="match status" value="1"/>
</dbReference>
<dbReference type="SUPFAM" id="SSF51445">
    <property type="entry name" value="(Trans)glycosidases"/>
    <property type="match status" value="1"/>
</dbReference>
<dbReference type="PANTHER" id="PTHR43863">
    <property type="entry name" value="HYDROLASE, PUTATIVE (AFU_ORTHOLOGUE AFUA_1G03140)-RELATED"/>
    <property type="match status" value="1"/>
</dbReference>
<dbReference type="Gene3D" id="3.20.20.80">
    <property type="entry name" value="Glycosidases"/>
    <property type="match status" value="1"/>
</dbReference>
<organism evidence="6 7">
    <name type="scientific">Kitasatospora phosalacinea</name>
    <dbReference type="NCBI Taxonomy" id="2065"/>
    <lineage>
        <taxon>Bacteria</taxon>
        <taxon>Bacillati</taxon>
        <taxon>Actinomycetota</taxon>
        <taxon>Actinomycetes</taxon>
        <taxon>Kitasatosporales</taxon>
        <taxon>Streptomycetaceae</taxon>
        <taxon>Kitasatospora</taxon>
    </lineage>
</organism>
<dbReference type="Proteomes" id="UP001165041">
    <property type="component" value="Unassembled WGS sequence"/>
</dbReference>
<dbReference type="RefSeq" id="WP_285732492.1">
    <property type="nucleotide sequence ID" value="NZ_BSSA01000001.1"/>
</dbReference>
<evidence type="ECO:0000313" key="6">
    <source>
        <dbReference type="EMBL" id="GLW67957.1"/>
    </source>
</evidence>
<dbReference type="Gene3D" id="2.60.40.1760">
    <property type="entry name" value="glycosyl hydrolase (family 31)"/>
    <property type="match status" value="1"/>
</dbReference>
<feature type="domain" description="Glycosyl hydrolase family 31 C-terminal" evidence="5">
    <location>
        <begin position="569"/>
        <end position="655"/>
    </location>
</feature>
<dbReference type="PANTHER" id="PTHR43863:SF2">
    <property type="entry name" value="MALTASE-GLUCOAMYLASE"/>
    <property type="match status" value="1"/>
</dbReference>
<evidence type="ECO:0000256" key="2">
    <source>
        <dbReference type="RuleBase" id="RU361185"/>
    </source>
</evidence>
<accession>A0A9W6Q1K1</accession>
<keyword evidence="2" id="KW-0378">Hydrolase</keyword>
<sequence length="672" mass="73470">MSYSIRAGGLERHSAQEVLRIEPWGPDAVRVRASAGTIDPAAPGALGSPAPAPRADLSVTEDGRARLVNGRIEVEAAADGRLRFRHAASGRELLAERSPEAHHHAAARLHAAGGRTEQHFAAYDGERLHGLGQHLHGRLDQKGCVVDLVQANTAAAVPFLHSSRGYGLLWNNPATGRVELGADQTRWTADAGGRIDYWITAGDTPAQVLDAYTLATGRPPLLPEWASGFWQSKLRYRTRDELLAVAREYRERGLPLSVVVCDFFHWPRMGDWRFEEHEWPEPASMVAELAELGVKLAVSVWPTVEPGSDSYDELRSSGQLVRDAAGGLLTFPWPTRDAEDSLLAPMAYYDATHPAARAALWQRLDGNYRAHGVACFWLDACEPDLPPDLAARAVYAAGPAAEVANLYPVLHARAVADGLRAAGEDRPLSLVRSAWAGSQAHGALLWSGDIPTTFDSLGRQIRAGLNVAMSGIPWWNTDIGGFSGGDPDDPAYRELLVRWFQYGTFCPVMRLHGDRQPHHPAFSADMTGGPNEVWSYGEEAYGILRDHLLLRERLRPYLHALSEEAHRTGAPPMRPLFFDFPADERAWAVDDQFLLGPDVLVAPVYRAGVRTRRVYLPSGARWLDPATGRVLEGGTTHDLDAPLERIPVLLREGAAVAALLTPDPTTPGTRTK</sequence>
<dbReference type="InterPro" id="IPR048395">
    <property type="entry name" value="Glyco_hydro_31_C"/>
</dbReference>
<evidence type="ECO:0000313" key="7">
    <source>
        <dbReference type="Proteomes" id="UP001165041"/>
    </source>
</evidence>
<dbReference type="InterPro" id="IPR017853">
    <property type="entry name" value="GH"/>
</dbReference>
<dbReference type="InterPro" id="IPR025887">
    <property type="entry name" value="Glyco_hydro_31_N_dom"/>
</dbReference>
<dbReference type="AlphaFoldDB" id="A0A9W6Q1K1"/>
<dbReference type="GO" id="GO:0005975">
    <property type="term" value="P:carbohydrate metabolic process"/>
    <property type="evidence" value="ECO:0007669"/>
    <property type="project" value="InterPro"/>
</dbReference>
<dbReference type="GO" id="GO:0030246">
    <property type="term" value="F:carbohydrate binding"/>
    <property type="evidence" value="ECO:0007669"/>
    <property type="project" value="InterPro"/>
</dbReference>
<dbReference type="Gene3D" id="2.60.40.1180">
    <property type="entry name" value="Golgi alpha-mannosidase II"/>
    <property type="match status" value="1"/>
</dbReference>
<dbReference type="CDD" id="cd06591">
    <property type="entry name" value="GH31_xylosidase_XylS"/>
    <property type="match status" value="1"/>
</dbReference>